<keyword evidence="5" id="KW-1185">Reference proteome</keyword>
<dbReference type="SUPFAM" id="SSF52172">
    <property type="entry name" value="CheY-like"/>
    <property type="match status" value="1"/>
</dbReference>
<name>A0ABW8YB70_9FLAO</name>
<protein>
    <submittedName>
        <fullName evidence="4">Response regulator</fullName>
    </submittedName>
</protein>
<evidence type="ECO:0000256" key="2">
    <source>
        <dbReference type="PROSITE-ProRule" id="PRU00169"/>
    </source>
</evidence>
<dbReference type="InterPro" id="IPR011006">
    <property type="entry name" value="CheY-like_superfamily"/>
</dbReference>
<feature type="modified residue" description="4-aspartylphosphate" evidence="2">
    <location>
        <position position="59"/>
    </location>
</feature>
<dbReference type="PANTHER" id="PTHR44591:SF3">
    <property type="entry name" value="RESPONSE REGULATORY DOMAIN-CONTAINING PROTEIN"/>
    <property type="match status" value="1"/>
</dbReference>
<dbReference type="PANTHER" id="PTHR44591">
    <property type="entry name" value="STRESS RESPONSE REGULATOR PROTEIN 1"/>
    <property type="match status" value="1"/>
</dbReference>
<dbReference type="InterPro" id="IPR050595">
    <property type="entry name" value="Bact_response_regulator"/>
</dbReference>
<gene>
    <name evidence="4" type="ORF">ABS768_04455</name>
</gene>
<accession>A0ABW8YB70</accession>
<evidence type="ECO:0000259" key="3">
    <source>
        <dbReference type="PROSITE" id="PS50110"/>
    </source>
</evidence>
<dbReference type="Proteomes" id="UP001629059">
    <property type="component" value="Unassembled WGS sequence"/>
</dbReference>
<feature type="domain" description="Response regulatory" evidence="3">
    <location>
        <begin position="6"/>
        <end position="127"/>
    </location>
</feature>
<evidence type="ECO:0000256" key="1">
    <source>
        <dbReference type="ARBA" id="ARBA00022553"/>
    </source>
</evidence>
<dbReference type="SMART" id="SM00448">
    <property type="entry name" value="REC"/>
    <property type="match status" value="1"/>
</dbReference>
<dbReference type="EMBL" id="JBELQB010000003">
    <property type="protein sequence ID" value="MFL9836737.1"/>
    <property type="molecule type" value="Genomic_DNA"/>
</dbReference>
<evidence type="ECO:0000313" key="4">
    <source>
        <dbReference type="EMBL" id="MFL9836737.1"/>
    </source>
</evidence>
<organism evidence="4 5">
    <name type="scientific">Flavobacterium rhizophilum</name>
    <dbReference type="NCBI Taxonomy" id="3163296"/>
    <lineage>
        <taxon>Bacteria</taxon>
        <taxon>Pseudomonadati</taxon>
        <taxon>Bacteroidota</taxon>
        <taxon>Flavobacteriia</taxon>
        <taxon>Flavobacteriales</taxon>
        <taxon>Flavobacteriaceae</taxon>
        <taxon>Flavobacterium</taxon>
    </lineage>
</organism>
<dbReference type="Gene3D" id="3.40.50.2300">
    <property type="match status" value="1"/>
</dbReference>
<evidence type="ECO:0000313" key="5">
    <source>
        <dbReference type="Proteomes" id="UP001629059"/>
    </source>
</evidence>
<comment type="caution">
    <text evidence="4">The sequence shown here is derived from an EMBL/GenBank/DDBJ whole genome shotgun (WGS) entry which is preliminary data.</text>
</comment>
<proteinExistence type="predicted"/>
<dbReference type="InterPro" id="IPR001789">
    <property type="entry name" value="Sig_transdc_resp-reg_receiver"/>
</dbReference>
<reference evidence="4 5" key="1">
    <citation type="submission" date="2024-06" db="EMBL/GenBank/DDBJ databases">
        <authorList>
            <person name="Kaempfer P."/>
            <person name="Viver T."/>
        </authorList>
    </citation>
    <scope>NUCLEOTIDE SEQUENCE [LARGE SCALE GENOMIC DNA]</scope>
    <source>
        <strain evidence="4 5">ST-75</strain>
    </source>
</reference>
<dbReference type="RefSeq" id="WP_408073766.1">
    <property type="nucleotide sequence ID" value="NZ_JBELQB010000003.1"/>
</dbReference>
<dbReference type="Pfam" id="PF00072">
    <property type="entry name" value="Response_reg"/>
    <property type="match status" value="1"/>
</dbReference>
<dbReference type="PROSITE" id="PS50110">
    <property type="entry name" value="RESPONSE_REGULATORY"/>
    <property type="match status" value="1"/>
</dbReference>
<keyword evidence="1 2" id="KW-0597">Phosphoprotein</keyword>
<sequence>MESLKPIVLIDDDIDYVDLMVEAYGTLSYRNTLLIFHDSITAYEKIVENGIVPLLVISDIIMPKINGFELRENIQQNPVFSGNEIPFVFITGAAELPPDHEQSIRENGFFEKRSDFEELRKTLDSIISYHSDAVKI</sequence>